<evidence type="ECO:0000256" key="1">
    <source>
        <dbReference type="SAM" id="MobiDB-lite"/>
    </source>
</evidence>
<accession>A0A7K8YHV4</accession>
<dbReference type="Proteomes" id="UP000558958">
    <property type="component" value="Unassembled WGS sequence"/>
</dbReference>
<comment type="caution">
    <text evidence="2">The sequence shown here is derived from an EMBL/GenBank/DDBJ whole genome shotgun (WGS) entry which is preliminary data.</text>
</comment>
<reference evidence="2 3" key="1">
    <citation type="submission" date="2019-09" db="EMBL/GenBank/DDBJ databases">
        <title>Bird 10,000 Genomes (B10K) Project - Family phase.</title>
        <authorList>
            <person name="Zhang G."/>
        </authorList>
    </citation>
    <scope>NUCLEOTIDE SEQUENCE [LARGE SCALE GENOMIC DNA]</scope>
    <source>
        <strain evidence="2">B10K-DU-001-06</strain>
        <tissue evidence="2">Muscle</tissue>
    </source>
</reference>
<feature type="non-terminal residue" evidence="2">
    <location>
        <position position="117"/>
    </location>
</feature>
<evidence type="ECO:0000313" key="3">
    <source>
        <dbReference type="Proteomes" id="UP000558958"/>
    </source>
</evidence>
<protein>
    <submittedName>
        <fullName evidence="2">CDCA2 protein</fullName>
    </submittedName>
</protein>
<dbReference type="AlphaFoldDB" id="A0A7K8YHV4"/>
<feature type="compositionally biased region" description="Basic and acidic residues" evidence="1">
    <location>
        <begin position="34"/>
        <end position="43"/>
    </location>
</feature>
<feature type="non-terminal residue" evidence="2">
    <location>
        <position position="1"/>
    </location>
</feature>
<dbReference type="EMBL" id="VWZD01004163">
    <property type="protein sequence ID" value="NXG03106.1"/>
    <property type="molecule type" value="Genomic_DNA"/>
</dbReference>
<gene>
    <name evidence="2" type="primary">Cdca2</name>
    <name evidence="2" type="ORF">SAKLUC_R15924</name>
</gene>
<evidence type="ECO:0000313" key="2">
    <source>
        <dbReference type="EMBL" id="NXG03106.1"/>
    </source>
</evidence>
<keyword evidence="3" id="KW-1185">Reference proteome</keyword>
<feature type="region of interest" description="Disordered" evidence="1">
    <location>
        <begin position="1"/>
        <end position="57"/>
    </location>
</feature>
<name>A0A7K8YHV4_9PASS</name>
<proteinExistence type="predicted"/>
<sequence length="117" mass="12267">ALQGDVGTEPTLPLGRKGKVAGSRSISLGNDFHLAPEGDRAGGKADVGMSEEQREEPADFAAGTIADFGIAAGGFSDPCEGNSPSLLKLRRRSNIGIRGSLENNTLIQFLAQERSNR</sequence>
<organism evidence="2 3">
    <name type="scientific">Sakesphorus luctuosus</name>
    <dbReference type="NCBI Taxonomy" id="419690"/>
    <lineage>
        <taxon>Eukaryota</taxon>
        <taxon>Metazoa</taxon>
        <taxon>Chordata</taxon>
        <taxon>Craniata</taxon>
        <taxon>Vertebrata</taxon>
        <taxon>Euteleostomi</taxon>
        <taxon>Archelosauria</taxon>
        <taxon>Archosauria</taxon>
        <taxon>Dinosauria</taxon>
        <taxon>Saurischia</taxon>
        <taxon>Theropoda</taxon>
        <taxon>Coelurosauria</taxon>
        <taxon>Aves</taxon>
        <taxon>Neognathae</taxon>
        <taxon>Neoaves</taxon>
        <taxon>Telluraves</taxon>
        <taxon>Australaves</taxon>
        <taxon>Passeriformes</taxon>
        <taxon>Thamnophilidae</taxon>
        <taxon>Sakesphorus</taxon>
    </lineage>
</organism>